<dbReference type="Pfam" id="PF19295">
    <property type="entry name" value="SufBD_N"/>
    <property type="match status" value="1"/>
</dbReference>
<comment type="caution">
    <text evidence="4">The sequence shown here is derived from an EMBL/GenBank/DDBJ whole genome shotgun (WGS) entry which is preliminary data.</text>
</comment>
<dbReference type="PANTHER" id="PTHR30508:SF1">
    <property type="entry name" value="UPF0051 PROTEIN ABCI8, CHLOROPLASTIC-RELATED"/>
    <property type="match status" value="1"/>
</dbReference>
<protein>
    <submittedName>
        <fullName evidence="4">Fe-S cluster assembly protein SufB</fullName>
    </submittedName>
</protein>
<dbReference type="Pfam" id="PF01458">
    <property type="entry name" value="SUFBD_core"/>
    <property type="match status" value="1"/>
</dbReference>
<accession>A0A7X1TKS1</accession>
<dbReference type="NCBIfam" id="TIGR01980">
    <property type="entry name" value="sufB"/>
    <property type="match status" value="1"/>
</dbReference>
<name>A0A7X1TKS1_9BURK</name>
<dbReference type="EMBL" id="WHNP01000087">
    <property type="protein sequence ID" value="MPW23007.1"/>
    <property type="molecule type" value="Genomic_DNA"/>
</dbReference>
<evidence type="ECO:0000259" key="2">
    <source>
        <dbReference type="Pfam" id="PF01458"/>
    </source>
</evidence>
<evidence type="ECO:0000259" key="3">
    <source>
        <dbReference type="Pfam" id="PF19295"/>
    </source>
</evidence>
<dbReference type="InterPro" id="IPR037284">
    <property type="entry name" value="SUF_FeS_clus_asmbl_SufBD_sf"/>
</dbReference>
<dbReference type="PANTHER" id="PTHR30508">
    <property type="entry name" value="FES CLUSTER ASSEMBLY PROTEIN SUF"/>
    <property type="match status" value="1"/>
</dbReference>
<dbReference type="InterPro" id="IPR000825">
    <property type="entry name" value="SUF_FeS_clus_asmbl_SufBD_core"/>
</dbReference>
<dbReference type="InterPro" id="IPR045595">
    <property type="entry name" value="SufBD_N"/>
</dbReference>
<dbReference type="InterPro" id="IPR055346">
    <property type="entry name" value="Fe-S_cluster_assembly_SufBD"/>
</dbReference>
<dbReference type="NCBIfam" id="NF008773">
    <property type="entry name" value="PRK11814.1"/>
    <property type="match status" value="1"/>
</dbReference>
<evidence type="ECO:0000313" key="5">
    <source>
        <dbReference type="Proteomes" id="UP000484381"/>
    </source>
</evidence>
<feature type="domain" description="SUF system FeS cluster assembly SufBD N-terminal" evidence="3">
    <location>
        <begin position="148"/>
        <end position="202"/>
    </location>
</feature>
<feature type="domain" description="SUF system FeS cluster assembly SufBD core" evidence="2">
    <location>
        <begin position="211"/>
        <end position="453"/>
    </location>
</feature>
<dbReference type="Proteomes" id="UP000484381">
    <property type="component" value="Unassembled WGS sequence"/>
</dbReference>
<reference evidence="4 5" key="1">
    <citation type="submission" date="2019-10" db="EMBL/GenBank/DDBJ databases">
        <title>Paraburkholderia sp. isolated from nodules of Mimosa pudica from Brazilian Atlantic Forest soils.</title>
        <authorList>
            <person name="Paulitsch F."/>
            <person name="Hungria M."/>
            <person name="Dall'Agnol R."/>
        </authorList>
    </citation>
    <scope>NUCLEOTIDE SEQUENCE [LARGE SCALE GENOMIC DNA]</scope>
    <source>
        <strain evidence="4 5">CNPSo 3157</strain>
    </source>
</reference>
<dbReference type="RefSeq" id="WP_152767574.1">
    <property type="nucleotide sequence ID" value="NZ_WHNP01000087.1"/>
</dbReference>
<gene>
    <name evidence="4" type="primary">sufB</name>
    <name evidence="4" type="ORF">GCT13_41085</name>
</gene>
<dbReference type="InterPro" id="IPR010231">
    <property type="entry name" value="SUF_FeS_clus_asmbl_SufB"/>
</dbReference>
<proteinExistence type="inferred from homology"/>
<evidence type="ECO:0000256" key="1">
    <source>
        <dbReference type="ARBA" id="ARBA00043967"/>
    </source>
</evidence>
<dbReference type="SUPFAM" id="SSF101960">
    <property type="entry name" value="Stabilizer of iron transporter SufD"/>
    <property type="match status" value="1"/>
</dbReference>
<dbReference type="GO" id="GO:0016226">
    <property type="term" value="P:iron-sulfur cluster assembly"/>
    <property type="evidence" value="ECO:0007669"/>
    <property type="project" value="InterPro"/>
</dbReference>
<sequence>MSSTASKVDDLIRREYKHGFVTDVLSDTLPRGVSENVIRLISQKKNEPDFMLEWRLAAYRHWLTMSEPHWATVEHPSIDYQDIAYYSAPVAPKDRPRSLDEVDPELLRTYEKLGVPLKEREILAGVAVDAVFDSVSVATTFREKLGALGIVFCSFSDAVQTHPELVRQYLGSVVPHTDNFFAALNSAVFSDGSFCYIPPGVHCPVELSTYFRINAPNTGQFERTLIIADKGAYVSYLEGCTAPMRDENQLHAAVVELVALEGAQIRYSTVQNWYPGDAHGRGGIYNFVTKRGDCREADSKISWTQVETGSAITWKYPSVILQGDNAVGEFYSVALTNNYQQADTGTKMTHLGRNTRSTILSKGISAGHGSNAYRGLVKVARSAEDARNYTQCDSLLLGDRCSALTFPYIEVKNPTAKVEHEASTSRIGEDQLFYCRQRGLSDEDAVSMIVNGFCKEVFKELPMEFAVEAQKLLGVSLEGSTG</sequence>
<keyword evidence="5" id="KW-1185">Reference proteome</keyword>
<dbReference type="AlphaFoldDB" id="A0A7X1TKS1"/>
<comment type="similarity">
    <text evidence="1">Belongs to the iron-sulfur cluster assembly SufBD family.</text>
</comment>
<evidence type="ECO:0000313" key="4">
    <source>
        <dbReference type="EMBL" id="MPW23007.1"/>
    </source>
</evidence>
<organism evidence="4 5">
    <name type="scientific">Paraburkholderia franconis</name>
    <dbReference type="NCBI Taxonomy" id="2654983"/>
    <lineage>
        <taxon>Bacteria</taxon>
        <taxon>Pseudomonadati</taxon>
        <taxon>Pseudomonadota</taxon>
        <taxon>Betaproteobacteria</taxon>
        <taxon>Burkholderiales</taxon>
        <taxon>Burkholderiaceae</taxon>
        <taxon>Paraburkholderia</taxon>
    </lineage>
</organism>